<proteinExistence type="predicted"/>
<name>A0AAD2AAB0_9LAMI</name>
<reference evidence="1" key="1">
    <citation type="submission" date="2023-05" db="EMBL/GenBank/DDBJ databases">
        <authorList>
            <person name="Huff M."/>
        </authorList>
    </citation>
    <scope>NUCLEOTIDE SEQUENCE</scope>
</reference>
<evidence type="ECO:0000313" key="1">
    <source>
        <dbReference type="EMBL" id="CAI9781500.1"/>
    </source>
</evidence>
<organism evidence="1 2">
    <name type="scientific">Fraxinus pennsylvanica</name>
    <dbReference type="NCBI Taxonomy" id="56036"/>
    <lineage>
        <taxon>Eukaryota</taxon>
        <taxon>Viridiplantae</taxon>
        <taxon>Streptophyta</taxon>
        <taxon>Embryophyta</taxon>
        <taxon>Tracheophyta</taxon>
        <taxon>Spermatophyta</taxon>
        <taxon>Magnoliopsida</taxon>
        <taxon>eudicotyledons</taxon>
        <taxon>Gunneridae</taxon>
        <taxon>Pentapetalae</taxon>
        <taxon>asterids</taxon>
        <taxon>lamiids</taxon>
        <taxon>Lamiales</taxon>
        <taxon>Oleaceae</taxon>
        <taxon>Oleeae</taxon>
        <taxon>Fraxinus</taxon>
    </lineage>
</organism>
<dbReference type="Proteomes" id="UP000834106">
    <property type="component" value="Chromosome 18"/>
</dbReference>
<evidence type="ECO:0000313" key="2">
    <source>
        <dbReference type="Proteomes" id="UP000834106"/>
    </source>
</evidence>
<dbReference type="PANTHER" id="PTHR34371:SF2">
    <property type="entry name" value="DUF688 FAMILY PROTEIN"/>
    <property type="match status" value="1"/>
</dbReference>
<dbReference type="EMBL" id="OU503053">
    <property type="protein sequence ID" value="CAI9781500.1"/>
    <property type="molecule type" value="Genomic_DNA"/>
</dbReference>
<dbReference type="PANTHER" id="PTHR34371">
    <property type="entry name" value="OS01G0551000 PROTEIN"/>
    <property type="match status" value="1"/>
</dbReference>
<dbReference type="InterPro" id="IPR007789">
    <property type="entry name" value="DUF688"/>
</dbReference>
<protein>
    <submittedName>
        <fullName evidence="1">Uncharacterized protein</fullName>
    </submittedName>
</protein>
<keyword evidence="2" id="KW-1185">Reference proteome</keyword>
<dbReference type="Pfam" id="PF05097">
    <property type="entry name" value="DUF688"/>
    <property type="match status" value="1"/>
</dbReference>
<gene>
    <name evidence="1" type="ORF">FPE_LOCUS28930</name>
</gene>
<accession>A0AAD2AAB0</accession>
<dbReference type="AlphaFoldDB" id="A0AAD2AAB0"/>
<sequence length="231" mass="25910">MGFQGEVGQDSDSTPKQLPLFSKTIPPMMQSPYHSGMLTPPLHTLASVPFQWEEEPGKPRPCTALIALPNHKDTETKCLELPPRLFMESTTKITKLPSPTRVLDGPYVGIPKFSSSSFRSLGEAKGSFDGSSSKIPENVQLRTVVLCKKRHKRRGLFYSWGKKTITVLKGRKKEIGDDDAGTKAKIEKLTRNGSFSSFTQARSHLWDAIYEGFKQVMPWKNRKSNKEKLTV</sequence>